<dbReference type="Proteomes" id="UP000886111">
    <property type="component" value="Unassembled WGS sequence"/>
</dbReference>
<dbReference type="PROSITE" id="PS50850">
    <property type="entry name" value="MFS"/>
    <property type="match status" value="1"/>
</dbReference>
<dbReference type="NCBIfam" id="TIGR00792">
    <property type="entry name" value="gph"/>
    <property type="match status" value="1"/>
</dbReference>
<feature type="transmembrane region" description="Helical" evidence="5">
    <location>
        <begin position="186"/>
        <end position="208"/>
    </location>
</feature>
<dbReference type="InterPro" id="IPR001927">
    <property type="entry name" value="Na/Gal_symport"/>
</dbReference>
<keyword evidence="3 5" id="KW-1133">Transmembrane helix</keyword>
<dbReference type="InterPro" id="IPR020846">
    <property type="entry name" value="MFS_dom"/>
</dbReference>
<reference evidence="7" key="1">
    <citation type="journal article" date="2020" name="mSystems">
        <title>Genome- and Community-Level Interaction Insights into Carbon Utilization and Element Cycling Functions of Hydrothermarchaeota in Hydrothermal Sediment.</title>
        <authorList>
            <person name="Zhou Z."/>
            <person name="Liu Y."/>
            <person name="Xu W."/>
            <person name="Pan J."/>
            <person name="Luo Z.H."/>
            <person name="Li M."/>
        </authorList>
    </citation>
    <scope>NUCLEOTIDE SEQUENCE [LARGE SCALE GENOMIC DNA]</scope>
    <source>
        <strain evidence="7">HyVt-76</strain>
    </source>
</reference>
<evidence type="ECO:0000256" key="1">
    <source>
        <dbReference type="ARBA" id="ARBA00009617"/>
    </source>
</evidence>
<evidence type="ECO:0000256" key="3">
    <source>
        <dbReference type="ARBA" id="ARBA00022989"/>
    </source>
</evidence>
<feature type="transmembrane region" description="Helical" evidence="5">
    <location>
        <begin position="314"/>
        <end position="332"/>
    </location>
</feature>
<dbReference type="GO" id="GO:0015293">
    <property type="term" value="F:symporter activity"/>
    <property type="evidence" value="ECO:0007669"/>
    <property type="project" value="InterPro"/>
</dbReference>
<dbReference type="CDD" id="cd17332">
    <property type="entry name" value="MFS_MelB_like"/>
    <property type="match status" value="1"/>
</dbReference>
<sequence>MAFEKSTGRLSFWEKAGYGFGDLASVLYWQTISSYLLYFYTDVFGITAAAAGTMILVTRMWDGVNDPLMGIIADRTNTRWGKFRPYLLWMSVPLAIMGVLTFSVPDFGYSGKLIYAYVTFTLFMMLYTAINIPYSSLLGVITPDSVERTSVASFKYTFAFASGILVSAIALPLATHLDKSYPGKGWSITMAIFGAFAVVFFLVTFLSTKERVQPPPKQKTSIKQDLLDLAANRPWLILLIATMLIILFVATRMSVTTHYFKYYVGTQTLSFLGKSYTFEFDVLTSAFNTVGQAFAFLGVIATAPMARLFGKKRAFLILFVLAALSTAVFYFLKPEHLLLIFLFQILNTFSSGPLTPLLWAMYADTADYSEWKNGRRATGLVFSASTMSQKFGWAIGTAFAGWLMSFFGFKANIVQSDQVQHGIVMLMSVIPAALGALSILVMYFYKLDDKTMEQIQAELEARRTSE</sequence>
<feature type="domain" description="Major facilitator superfamily (MFS) profile" evidence="6">
    <location>
        <begin position="1"/>
        <end position="450"/>
    </location>
</feature>
<dbReference type="PANTHER" id="PTHR11328">
    <property type="entry name" value="MAJOR FACILITATOR SUPERFAMILY DOMAIN-CONTAINING PROTEIN"/>
    <property type="match status" value="1"/>
</dbReference>
<evidence type="ECO:0000313" key="7">
    <source>
        <dbReference type="EMBL" id="HHE55943.1"/>
    </source>
</evidence>
<feature type="transmembrane region" description="Helical" evidence="5">
    <location>
        <begin position="114"/>
        <end position="141"/>
    </location>
</feature>
<feature type="transmembrane region" description="Helical" evidence="5">
    <location>
        <begin position="85"/>
        <end position="102"/>
    </location>
</feature>
<feature type="transmembrane region" description="Helical" evidence="5">
    <location>
        <begin position="153"/>
        <end position="174"/>
    </location>
</feature>
<organism evidence="7">
    <name type="scientific">Caldithrix abyssi</name>
    <dbReference type="NCBI Taxonomy" id="187145"/>
    <lineage>
        <taxon>Bacteria</taxon>
        <taxon>Pseudomonadati</taxon>
        <taxon>Calditrichota</taxon>
        <taxon>Calditrichia</taxon>
        <taxon>Calditrichales</taxon>
        <taxon>Calditrichaceae</taxon>
        <taxon>Caldithrix</taxon>
    </lineage>
</organism>
<dbReference type="GO" id="GO:0005886">
    <property type="term" value="C:plasma membrane"/>
    <property type="evidence" value="ECO:0007669"/>
    <property type="project" value="TreeGrafter"/>
</dbReference>
<dbReference type="EMBL" id="DRTD01000688">
    <property type="protein sequence ID" value="HHE55943.1"/>
    <property type="molecule type" value="Genomic_DNA"/>
</dbReference>
<evidence type="ECO:0000256" key="5">
    <source>
        <dbReference type="SAM" id="Phobius"/>
    </source>
</evidence>
<feature type="transmembrane region" description="Helical" evidence="5">
    <location>
        <begin position="391"/>
        <end position="409"/>
    </location>
</feature>
<comment type="similarity">
    <text evidence="1">Belongs to the sodium:galactoside symporter (TC 2.A.2) family.</text>
</comment>
<gene>
    <name evidence="7" type="ORF">ENL21_09185</name>
</gene>
<dbReference type="InterPro" id="IPR039672">
    <property type="entry name" value="MFS_2"/>
</dbReference>
<protein>
    <submittedName>
        <fullName evidence="7">MFS transporter</fullName>
    </submittedName>
</protein>
<dbReference type="InterPro" id="IPR036259">
    <property type="entry name" value="MFS_trans_sf"/>
</dbReference>
<dbReference type="Pfam" id="PF13347">
    <property type="entry name" value="MFS_2"/>
    <property type="match status" value="1"/>
</dbReference>
<evidence type="ECO:0000259" key="6">
    <source>
        <dbReference type="PROSITE" id="PS50850"/>
    </source>
</evidence>
<dbReference type="PANTHER" id="PTHR11328:SF24">
    <property type="entry name" value="MAJOR FACILITATOR SUPERFAMILY (MFS) PROFILE DOMAIN-CONTAINING PROTEIN"/>
    <property type="match status" value="1"/>
</dbReference>
<dbReference type="AlphaFoldDB" id="A0A7V5LJA8"/>
<keyword evidence="2 5" id="KW-0812">Transmembrane</keyword>
<feature type="transmembrane region" description="Helical" evidence="5">
    <location>
        <begin position="338"/>
        <end position="362"/>
    </location>
</feature>
<feature type="transmembrane region" description="Helical" evidence="5">
    <location>
        <begin position="282"/>
        <end position="302"/>
    </location>
</feature>
<feature type="transmembrane region" description="Helical" evidence="5">
    <location>
        <begin position="229"/>
        <end position="250"/>
    </location>
</feature>
<dbReference type="SUPFAM" id="SSF103473">
    <property type="entry name" value="MFS general substrate transporter"/>
    <property type="match status" value="1"/>
</dbReference>
<comment type="caution">
    <text evidence="7">The sequence shown here is derived from an EMBL/GenBank/DDBJ whole genome shotgun (WGS) entry which is preliminary data.</text>
</comment>
<evidence type="ECO:0000256" key="4">
    <source>
        <dbReference type="ARBA" id="ARBA00023136"/>
    </source>
</evidence>
<dbReference type="GO" id="GO:0006814">
    <property type="term" value="P:sodium ion transport"/>
    <property type="evidence" value="ECO:0007669"/>
    <property type="project" value="InterPro"/>
</dbReference>
<feature type="transmembrane region" description="Helical" evidence="5">
    <location>
        <begin position="421"/>
        <end position="445"/>
    </location>
</feature>
<dbReference type="Gene3D" id="1.20.1250.20">
    <property type="entry name" value="MFS general substrate transporter like domains"/>
    <property type="match status" value="1"/>
</dbReference>
<evidence type="ECO:0000256" key="2">
    <source>
        <dbReference type="ARBA" id="ARBA00022692"/>
    </source>
</evidence>
<dbReference type="GO" id="GO:0008643">
    <property type="term" value="P:carbohydrate transport"/>
    <property type="evidence" value="ECO:0007669"/>
    <property type="project" value="InterPro"/>
</dbReference>
<name>A0A7V5LJA8_CALAY</name>
<accession>A0A7V5LJA8</accession>
<proteinExistence type="inferred from homology"/>
<feature type="transmembrane region" description="Helical" evidence="5">
    <location>
        <begin position="35"/>
        <end position="57"/>
    </location>
</feature>
<keyword evidence="4 5" id="KW-0472">Membrane</keyword>